<feature type="domain" description="Trimeric autotransporter adhesin YadA-like C-terminal membrane anchor" evidence="12">
    <location>
        <begin position="1686"/>
        <end position="1745"/>
    </location>
</feature>
<dbReference type="GO" id="GO:0015031">
    <property type="term" value="P:protein transport"/>
    <property type="evidence" value="ECO:0007669"/>
    <property type="project" value="UniProtKB-KW"/>
</dbReference>
<feature type="domain" description="Trimeric autotransporter adhesin YadA-like stalk" evidence="14">
    <location>
        <begin position="1486"/>
        <end position="1527"/>
    </location>
</feature>
<dbReference type="Proteomes" id="UP000681425">
    <property type="component" value="Chromosome"/>
</dbReference>
<keyword evidence="9" id="KW-0472">Membrane</keyword>
<dbReference type="RefSeq" id="WP_212608732.1">
    <property type="nucleotide sequence ID" value="NZ_CP073910.1"/>
</dbReference>
<feature type="domain" description="Trimeric autotransporter adhesin YadA-like head" evidence="13">
    <location>
        <begin position="1045"/>
        <end position="1071"/>
    </location>
</feature>
<protein>
    <submittedName>
        <fullName evidence="15">YadA-like family protein</fullName>
    </submittedName>
</protein>
<comment type="subcellular location">
    <subcellularLocation>
        <location evidence="2">Cell outer membrane</location>
    </subcellularLocation>
    <subcellularLocation>
        <location evidence="1">Cell surface</location>
    </subcellularLocation>
</comment>
<accession>A0A975K581</accession>
<feature type="domain" description="Trimeric autotransporter adhesin YadA-like stalk" evidence="14">
    <location>
        <begin position="313"/>
        <end position="354"/>
    </location>
</feature>
<comment type="similarity">
    <text evidence="3">Belongs to the autotransporter-2 (AT-2) (TC 1.B.40) family.</text>
</comment>
<name>A0A975K581_9SPHN</name>
<keyword evidence="5" id="KW-1134">Transmembrane beta strand</keyword>
<evidence type="ECO:0000256" key="7">
    <source>
        <dbReference type="ARBA" id="ARBA00022729"/>
    </source>
</evidence>
<evidence type="ECO:0000256" key="6">
    <source>
        <dbReference type="ARBA" id="ARBA00022692"/>
    </source>
</evidence>
<evidence type="ECO:0000259" key="14">
    <source>
        <dbReference type="Pfam" id="PF05662"/>
    </source>
</evidence>
<feature type="domain" description="Trimeric autotransporter adhesin YadA-like head" evidence="13">
    <location>
        <begin position="1283"/>
        <end position="1299"/>
    </location>
</feature>
<organism evidence="15 16">
    <name type="scientific">Sphingobium phenoxybenzoativorans</name>
    <dbReference type="NCBI Taxonomy" id="1592790"/>
    <lineage>
        <taxon>Bacteria</taxon>
        <taxon>Pseudomonadati</taxon>
        <taxon>Pseudomonadota</taxon>
        <taxon>Alphaproteobacteria</taxon>
        <taxon>Sphingomonadales</taxon>
        <taxon>Sphingomonadaceae</taxon>
        <taxon>Sphingobium</taxon>
    </lineage>
</organism>
<keyword evidence="4" id="KW-0813">Transport</keyword>
<dbReference type="Pfam" id="PF03895">
    <property type="entry name" value="YadA_anchor"/>
    <property type="match status" value="1"/>
</dbReference>
<evidence type="ECO:0000256" key="2">
    <source>
        <dbReference type="ARBA" id="ARBA00004442"/>
    </source>
</evidence>
<dbReference type="Gene3D" id="1.20.5.2280">
    <property type="match status" value="1"/>
</dbReference>
<evidence type="ECO:0000256" key="5">
    <source>
        <dbReference type="ARBA" id="ARBA00022452"/>
    </source>
</evidence>
<feature type="domain" description="Trimeric autotransporter adhesin YadA-like stalk" evidence="14">
    <location>
        <begin position="866"/>
        <end position="902"/>
    </location>
</feature>
<evidence type="ECO:0000256" key="1">
    <source>
        <dbReference type="ARBA" id="ARBA00004241"/>
    </source>
</evidence>
<feature type="domain" description="Trimeric autotransporter adhesin YadA-like stalk" evidence="14">
    <location>
        <begin position="259"/>
        <end position="296"/>
    </location>
</feature>
<dbReference type="KEGG" id="spph:KFK14_18750"/>
<dbReference type="Gene3D" id="1.20.5.170">
    <property type="match status" value="2"/>
</dbReference>
<dbReference type="Gene3D" id="3.30.1300.30">
    <property type="entry name" value="GSPII I/J protein-like"/>
    <property type="match status" value="1"/>
</dbReference>
<feature type="domain" description="Trimeric autotransporter adhesin YadA-like stalk" evidence="14">
    <location>
        <begin position="953"/>
        <end position="985"/>
    </location>
</feature>
<evidence type="ECO:0000256" key="11">
    <source>
        <dbReference type="SAM" id="SignalP"/>
    </source>
</evidence>
<evidence type="ECO:0000256" key="10">
    <source>
        <dbReference type="ARBA" id="ARBA00023237"/>
    </source>
</evidence>
<feature type="domain" description="Trimeric autotransporter adhesin YadA-like stalk" evidence="14">
    <location>
        <begin position="394"/>
        <end position="429"/>
    </location>
</feature>
<evidence type="ECO:0000256" key="8">
    <source>
        <dbReference type="ARBA" id="ARBA00022927"/>
    </source>
</evidence>
<dbReference type="Pfam" id="PF05658">
    <property type="entry name" value="YadA_head"/>
    <property type="match status" value="10"/>
</dbReference>
<feature type="domain" description="Trimeric autotransporter adhesin YadA-like stalk" evidence="14">
    <location>
        <begin position="1562"/>
        <end position="1590"/>
    </location>
</feature>
<sequence>MSINMFRGFGSIRRAVRAALGLAPVVAMAVSTQPVYAAPPANNIVSACSGVSLPRSVVTDIMSPVITGVATPTEASVNSLLGVVDGLILGPLLGVPTLNINATGLLNNAAAGQPITLQAISNSGTVIGPSDPCYSQATGFTLATPAGIAVGGNQITGLGSGTAATSGELNSIAFGNGAITNASALGSIAFGTNAQVGANAVGGLALGRNTQVTAAGSVALGDGSIASRGALTNYSATGLSALQSSAGEVSVGVAGSARQITNVAAGSSATDAVNVAQLQGVAGSVTALDTVAIKYNDGTRATATLGGAGGTTIANLRAGAVSASSMEAVNGSQLFATNSNVTANGTAINTLRNDVSNAAIGALRYANAGTPTTPNGGTPSQDVTLVGGAAGAVKLHNVADGAIAAGSTDAVNGGQIFNLNGQINLLADLGVQYDDSSKAQVTLGGAGAGAPAVTIANVKAGALGSTSTEAVNGSQLFATNSNVTTNANAITNLRNQTLNGAIGTVQFSSSALPTTPNGGVPSQDMTLVGGAAGAVKLHNVANGAVSAGSTDAVNGGQLFAVSGQVDLLSGLAVQYDDGTQTQVTLGSAGTPVRISNVANGALNAGSTEAVNGAQLFATNQTVSSLSVGINNGSVGPVRYSNSGTPTTPNGGTITNDVTMVGAAPGAVRIHNVADGSVAAGSTDGVNGGQLYTLQTSVTALGGLSVQYVDGSKTSIALGNAGTPVSVTNVANGTIGAGSTDAVNGGQLFTTNQNVTNNSAQITNLANNVSNGAVGLLRYSNTGTPTTPNGGTATNDVTIVGGAPGAVRLHNVASGNVAAGSTDAVNGGQLFALQGNISALDGLAVQYDDGTKSRVTLGGVGAPAVTIANVGNGAVNAASSEAINGSQLFATSQTLTTAINAGNAFSLALSNSVSNGGIGPVQYSTALTPTVPNGGIRSQNLTLVGSAAGPVGLHNVANGLICNCSTDAVNGGQLFGVANSVASILGYTYNPVTNSFSGNFTFGSDQYADVQNVFTAIYDQMTAGGSTSNTASKYFHTTSLLADSTASGADSTAIGPNAVASGEAAIATGRDAVAAGDGSVAIGNGATAQNGKAVSIGFANVASGDGAVAIGDPNMATGEGAIAMGKDNTATGDGAVALGNTNSATGDGTASVGYFNIANGLGATAIGDQNQATGDGAFAAGSLNMASGANALAIGTGNMALGDGSMAIGRDVWNSADDTLAIGALAAVTSIDSIAIGNRSTASGESSTAVGNDTLAQGIEASAFGDGARATGTRSTALGSSAIASGEYSMAVGESSSALGFGASSFGLLSQANGYAATALGSGSIADHDGSVALGSAARTTRGGVSGYSAFGLDPAQTSLGEVAIARNLSYLDINTGLMTPTGDRQITGVAAGSGATDAVNVSQLRGVASNIGTAIASSLGGGITYDANTGKLTMPSFVMNGTTYTNVGDALAAISGSGSGGSGGNSPVYDNSAQTSITLNSGGTTIHNVAAGAVNSTSTDAVNGSQLASTNQDVTNLSNQVDNGSVGTVQYSSAAAPSTPNGGTKTNDVTLVGAQQAPVGLHNVAAGRVAAGSTDAVNGDQLAATNDAVSLAQAAASRAVQYDGNDQASVTLGSGDTPVALHNIAPGVSATDAVNVAQLDAGMSGAISQANAYTDARIAALSFDLRKISRDANAGTAGALAVAGLPQTMETGRGMLAMAAGTFQGQHAMAIGFSKASDNGRTVVKAGATYNSRGQVGANVGIGWQL</sequence>
<feature type="signal peptide" evidence="11">
    <location>
        <begin position="1"/>
        <end position="37"/>
    </location>
</feature>
<evidence type="ECO:0000313" key="16">
    <source>
        <dbReference type="Proteomes" id="UP000681425"/>
    </source>
</evidence>
<feature type="domain" description="Trimeric autotransporter adhesin YadA-like stalk" evidence="14">
    <location>
        <begin position="455"/>
        <end position="497"/>
    </location>
</feature>
<keyword evidence="6" id="KW-0812">Transmembrane</keyword>
<keyword evidence="7 11" id="KW-0732">Signal</keyword>
<feature type="domain" description="Trimeric autotransporter adhesin YadA-like head" evidence="13">
    <location>
        <begin position="198"/>
        <end position="224"/>
    </location>
</feature>
<reference evidence="15" key="1">
    <citation type="submission" date="2021-04" db="EMBL/GenBank/DDBJ databases">
        <title>Isolation of p-tert-butylphenol degrading bacteria Sphingobium phenoxybenzoativorans Tas13 from active sludge.</title>
        <authorList>
            <person name="Li Y."/>
        </authorList>
    </citation>
    <scope>NUCLEOTIDE SEQUENCE</scope>
    <source>
        <strain evidence="15">Tas13</strain>
    </source>
</reference>
<dbReference type="EMBL" id="CP073910">
    <property type="protein sequence ID" value="QUT05031.1"/>
    <property type="molecule type" value="Genomic_DNA"/>
</dbReference>
<feature type="domain" description="Trimeric autotransporter adhesin YadA-like head" evidence="13">
    <location>
        <begin position="1311"/>
        <end position="1336"/>
    </location>
</feature>
<dbReference type="GO" id="GO:0009279">
    <property type="term" value="C:cell outer membrane"/>
    <property type="evidence" value="ECO:0007669"/>
    <property type="project" value="UniProtKB-SubCell"/>
</dbReference>
<feature type="domain" description="Trimeric autotransporter adhesin YadA-like head" evidence="13">
    <location>
        <begin position="1185"/>
        <end position="1208"/>
    </location>
</feature>
<keyword evidence="10" id="KW-0998">Cell outer membrane</keyword>
<dbReference type="SUPFAM" id="SSF101967">
    <property type="entry name" value="Adhesin YadA, collagen-binding domain"/>
    <property type="match status" value="9"/>
</dbReference>
<feature type="chain" id="PRO_5038138433" evidence="11">
    <location>
        <begin position="38"/>
        <end position="1746"/>
    </location>
</feature>
<feature type="domain" description="Trimeric autotransporter adhesin YadA-like stalk" evidence="14">
    <location>
        <begin position="593"/>
        <end position="633"/>
    </location>
</feature>
<dbReference type="SUPFAM" id="SSF54523">
    <property type="entry name" value="Pili subunits"/>
    <property type="match status" value="1"/>
</dbReference>
<feature type="domain" description="Trimeric autotransporter adhesin YadA-like head" evidence="13">
    <location>
        <begin position="1157"/>
        <end position="1181"/>
    </location>
</feature>
<evidence type="ECO:0000259" key="12">
    <source>
        <dbReference type="Pfam" id="PF03895"/>
    </source>
</evidence>
<feature type="domain" description="Trimeric autotransporter adhesin YadA-like stalk" evidence="14">
    <location>
        <begin position="807"/>
        <end position="839"/>
    </location>
</feature>
<evidence type="ECO:0000313" key="15">
    <source>
        <dbReference type="EMBL" id="QUT05031.1"/>
    </source>
</evidence>
<keyword evidence="8" id="KW-0653">Protein transport</keyword>
<feature type="domain" description="Trimeric autotransporter adhesin YadA-like stalk" evidence="14">
    <location>
        <begin position="536"/>
        <end position="566"/>
    </location>
</feature>
<dbReference type="InterPro" id="IPR008635">
    <property type="entry name" value="Coiled_stalk_dom"/>
</dbReference>
<proteinExistence type="inferred from homology"/>
<feature type="domain" description="Trimeric autotransporter adhesin YadA-like head" evidence="13">
    <location>
        <begin position="1255"/>
        <end position="1281"/>
    </location>
</feature>
<dbReference type="InterPro" id="IPR005594">
    <property type="entry name" value="YadA_C"/>
</dbReference>
<feature type="domain" description="Trimeric autotransporter adhesin YadA-like stalk" evidence="14">
    <location>
        <begin position="1385"/>
        <end position="1424"/>
    </location>
</feature>
<gene>
    <name evidence="15" type="ORF">KFK14_18750</name>
</gene>
<keyword evidence="16" id="KW-1185">Reference proteome</keyword>
<feature type="domain" description="Trimeric autotransporter adhesin YadA-like head" evidence="13">
    <location>
        <begin position="1092"/>
        <end position="1110"/>
    </location>
</feature>
<feature type="domain" description="Trimeric autotransporter adhesin YadA-like head" evidence="13">
    <location>
        <begin position="1115"/>
        <end position="1139"/>
    </location>
</feature>
<dbReference type="Pfam" id="PF05662">
    <property type="entry name" value="YadA_stalk"/>
    <property type="match status" value="15"/>
</dbReference>
<dbReference type="InterPro" id="IPR011049">
    <property type="entry name" value="Serralysin-like_metalloprot_C"/>
</dbReference>
<dbReference type="CDD" id="cd12820">
    <property type="entry name" value="LbR_YadA-like"/>
    <property type="match status" value="3"/>
</dbReference>
<feature type="domain" description="Trimeric autotransporter adhesin YadA-like stalk" evidence="14">
    <location>
        <begin position="1622"/>
        <end position="1657"/>
    </location>
</feature>
<feature type="domain" description="Trimeric autotransporter adhesin YadA-like head" evidence="13">
    <location>
        <begin position="1230"/>
        <end position="1252"/>
    </location>
</feature>
<dbReference type="GO" id="GO:0009986">
    <property type="term" value="C:cell surface"/>
    <property type="evidence" value="ECO:0007669"/>
    <property type="project" value="UniProtKB-SubCell"/>
</dbReference>
<evidence type="ECO:0000256" key="4">
    <source>
        <dbReference type="ARBA" id="ARBA00022448"/>
    </source>
</evidence>
<evidence type="ECO:0000259" key="13">
    <source>
        <dbReference type="Pfam" id="PF05658"/>
    </source>
</evidence>
<dbReference type="InterPro" id="IPR045584">
    <property type="entry name" value="Pilin-like"/>
</dbReference>
<dbReference type="InterPro" id="IPR008640">
    <property type="entry name" value="Adhesin_Head_dom"/>
</dbReference>
<dbReference type="Gene3D" id="2.150.10.10">
    <property type="entry name" value="Serralysin-like metalloprotease, C-terminal"/>
    <property type="match status" value="15"/>
</dbReference>
<feature type="domain" description="Trimeric autotransporter adhesin YadA-like stalk" evidence="14">
    <location>
        <begin position="668"/>
        <end position="708"/>
    </location>
</feature>
<feature type="domain" description="Trimeric autotransporter adhesin YadA-like stalk" evidence="14">
    <location>
        <begin position="726"/>
        <end position="768"/>
    </location>
</feature>
<evidence type="ECO:0000256" key="9">
    <source>
        <dbReference type="ARBA" id="ARBA00023136"/>
    </source>
</evidence>
<evidence type="ECO:0000256" key="3">
    <source>
        <dbReference type="ARBA" id="ARBA00005848"/>
    </source>
</evidence>